<gene>
    <name evidence="2" type="ORF">QFZ34_003059</name>
</gene>
<protein>
    <recommendedName>
        <fullName evidence="4">DUF1127 domain-containing protein</fullName>
    </recommendedName>
</protein>
<dbReference type="Proteomes" id="UP001237780">
    <property type="component" value="Unassembled WGS sequence"/>
</dbReference>
<keyword evidence="3" id="KW-1185">Reference proteome</keyword>
<comment type="caution">
    <text evidence="2">The sequence shown here is derived from an EMBL/GenBank/DDBJ whole genome shotgun (WGS) entry which is preliminary data.</text>
</comment>
<evidence type="ECO:0000256" key="1">
    <source>
        <dbReference type="SAM" id="MobiDB-lite"/>
    </source>
</evidence>
<dbReference type="EMBL" id="JAUSZT010000003">
    <property type="protein sequence ID" value="MDQ0997877.1"/>
    <property type="molecule type" value="Genomic_DNA"/>
</dbReference>
<accession>A0ABU0SAU0</accession>
<sequence>MNMSKAHTPPKPVFSAWINWIKGLRTGHGKNAPVSHVRMDEFSDHMMRDIGALDGRSSTGYRRRHSVDGRLDDNFNGPL</sequence>
<feature type="region of interest" description="Disordered" evidence="1">
    <location>
        <begin position="53"/>
        <end position="79"/>
    </location>
</feature>
<evidence type="ECO:0008006" key="4">
    <source>
        <dbReference type="Google" id="ProtNLM"/>
    </source>
</evidence>
<reference evidence="2 3" key="1">
    <citation type="submission" date="2023-07" db="EMBL/GenBank/DDBJ databases">
        <title>Comparative genomics of wheat-associated soil bacteria to identify genetic determinants of phenazine resistance.</title>
        <authorList>
            <person name="Mouncey N."/>
        </authorList>
    </citation>
    <scope>NUCLEOTIDE SEQUENCE [LARGE SCALE GENOMIC DNA]</scope>
    <source>
        <strain evidence="2 3">W4I11</strain>
    </source>
</reference>
<name>A0ABU0SAU0_9HYPH</name>
<dbReference type="RefSeq" id="WP_307282276.1">
    <property type="nucleotide sequence ID" value="NZ_JAUSZT010000003.1"/>
</dbReference>
<evidence type="ECO:0000313" key="3">
    <source>
        <dbReference type="Proteomes" id="UP001237780"/>
    </source>
</evidence>
<proteinExistence type="predicted"/>
<organism evidence="2 3">
    <name type="scientific">Phyllobacterium ifriqiyense</name>
    <dbReference type="NCBI Taxonomy" id="314238"/>
    <lineage>
        <taxon>Bacteria</taxon>
        <taxon>Pseudomonadati</taxon>
        <taxon>Pseudomonadota</taxon>
        <taxon>Alphaproteobacteria</taxon>
        <taxon>Hyphomicrobiales</taxon>
        <taxon>Phyllobacteriaceae</taxon>
        <taxon>Phyllobacterium</taxon>
    </lineage>
</organism>
<evidence type="ECO:0000313" key="2">
    <source>
        <dbReference type="EMBL" id="MDQ0997877.1"/>
    </source>
</evidence>